<proteinExistence type="predicted"/>
<dbReference type="AlphaFoldDB" id="A0A0L0NBK6"/>
<dbReference type="EMBL" id="LFRF01000008">
    <property type="protein sequence ID" value="KND91451.1"/>
    <property type="molecule type" value="Genomic_DNA"/>
</dbReference>
<reference evidence="2 3" key="1">
    <citation type="journal article" date="2015" name="BMC Genomics">
        <title>The genome of the truffle-parasite Tolypocladium ophioglossoides and the evolution of antifungal peptaibiotics.</title>
        <authorList>
            <person name="Quandt C.A."/>
            <person name="Bushley K.E."/>
            <person name="Spatafora J.W."/>
        </authorList>
    </citation>
    <scope>NUCLEOTIDE SEQUENCE [LARGE SCALE GENOMIC DNA]</scope>
    <source>
        <strain evidence="2 3">CBS 100239</strain>
    </source>
</reference>
<evidence type="ECO:0000313" key="3">
    <source>
        <dbReference type="Proteomes" id="UP000036947"/>
    </source>
</evidence>
<accession>A0A0L0NBK6</accession>
<comment type="caution">
    <text evidence="2">The sequence shown here is derived from an EMBL/GenBank/DDBJ whole genome shotgun (WGS) entry which is preliminary data.</text>
</comment>
<evidence type="ECO:0000313" key="2">
    <source>
        <dbReference type="EMBL" id="KND91451.1"/>
    </source>
</evidence>
<name>A0A0L0NBK6_TOLOC</name>
<sequence length="147" mass="16406">MRKIRFVEYEMALNDAGTDSDGSRRTGHSWTALAIICPRSAVDVRTRRGRSAPSAGWMQHREWEPGCAPSSSTKDKRSSAGDVEGRALLFGDGVQLWRFFVDSAIDPEPRAEKRRTGEDGELSQLEGLMGIRRVDEARRGDARRGGW</sequence>
<dbReference type="Proteomes" id="UP000036947">
    <property type="component" value="Unassembled WGS sequence"/>
</dbReference>
<protein>
    <submittedName>
        <fullName evidence="2">Uncharacterized protein</fullName>
    </submittedName>
</protein>
<feature type="region of interest" description="Disordered" evidence="1">
    <location>
        <begin position="45"/>
        <end position="81"/>
    </location>
</feature>
<organism evidence="2 3">
    <name type="scientific">Tolypocladium ophioglossoides (strain CBS 100239)</name>
    <name type="common">Snaketongue truffleclub</name>
    <name type="synonym">Elaphocordyceps ophioglossoides</name>
    <dbReference type="NCBI Taxonomy" id="1163406"/>
    <lineage>
        <taxon>Eukaryota</taxon>
        <taxon>Fungi</taxon>
        <taxon>Dikarya</taxon>
        <taxon>Ascomycota</taxon>
        <taxon>Pezizomycotina</taxon>
        <taxon>Sordariomycetes</taxon>
        <taxon>Hypocreomycetidae</taxon>
        <taxon>Hypocreales</taxon>
        <taxon>Ophiocordycipitaceae</taxon>
        <taxon>Tolypocladium</taxon>
    </lineage>
</organism>
<gene>
    <name evidence="2" type="ORF">TOPH_03714</name>
</gene>
<keyword evidence="3" id="KW-1185">Reference proteome</keyword>
<evidence type="ECO:0000256" key="1">
    <source>
        <dbReference type="SAM" id="MobiDB-lite"/>
    </source>
</evidence>